<dbReference type="Pfam" id="PF03845">
    <property type="entry name" value="Spore_permease"/>
    <property type="match status" value="1"/>
</dbReference>
<dbReference type="GO" id="GO:0009847">
    <property type="term" value="P:spore germination"/>
    <property type="evidence" value="ECO:0007669"/>
    <property type="project" value="InterPro"/>
</dbReference>
<feature type="transmembrane region" description="Helical" evidence="8">
    <location>
        <begin position="21"/>
        <end position="40"/>
    </location>
</feature>
<keyword evidence="7 8" id="KW-0472">Membrane</keyword>
<keyword evidence="5 8" id="KW-0812">Transmembrane</keyword>
<evidence type="ECO:0000256" key="2">
    <source>
        <dbReference type="ARBA" id="ARBA00007998"/>
    </source>
</evidence>
<feature type="transmembrane region" description="Helical" evidence="8">
    <location>
        <begin position="119"/>
        <end position="141"/>
    </location>
</feature>
<feature type="transmembrane region" description="Helical" evidence="8">
    <location>
        <begin position="278"/>
        <end position="297"/>
    </location>
</feature>
<reference evidence="9 10" key="1">
    <citation type="submission" date="2017-06" db="EMBL/GenBank/DDBJ databases">
        <title>Complete genome sequence of Paenibacillus donghaensis KCTC 13049T isolated from East Sea sediment, South Korea.</title>
        <authorList>
            <person name="Jung B.K."/>
            <person name="Hong S.-J."/>
            <person name="Shin J.-H."/>
        </authorList>
    </citation>
    <scope>NUCLEOTIDE SEQUENCE [LARGE SCALE GENOMIC DNA]</scope>
    <source>
        <strain evidence="9 10">KCTC 13049</strain>
    </source>
</reference>
<name>A0A2Z2KFB9_9BACL</name>
<dbReference type="PANTHER" id="PTHR34975:SF2">
    <property type="entry name" value="SPORE GERMINATION PROTEIN A2"/>
    <property type="match status" value="1"/>
</dbReference>
<dbReference type="AlphaFoldDB" id="A0A2Z2KFB9"/>
<keyword evidence="6 8" id="KW-1133">Transmembrane helix</keyword>
<feature type="transmembrane region" description="Helical" evidence="8">
    <location>
        <begin position="76"/>
        <end position="99"/>
    </location>
</feature>
<evidence type="ECO:0000256" key="4">
    <source>
        <dbReference type="ARBA" id="ARBA00022544"/>
    </source>
</evidence>
<dbReference type="Proteomes" id="UP000249890">
    <property type="component" value="Chromosome"/>
</dbReference>
<evidence type="ECO:0000256" key="1">
    <source>
        <dbReference type="ARBA" id="ARBA00004141"/>
    </source>
</evidence>
<feature type="transmembrane region" description="Helical" evidence="8">
    <location>
        <begin position="46"/>
        <end position="64"/>
    </location>
</feature>
<keyword evidence="4" id="KW-0309">Germination</keyword>
<dbReference type="KEGG" id="pdh:B9T62_35115"/>
<proteinExistence type="inferred from homology"/>
<evidence type="ECO:0000313" key="9">
    <source>
        <dbReference type="EMBL" id="ASA25506.1"/>
    </source>
</evidence>
<feature type="transmembrane region" description="Helical" evidence="8">
    <location>
        <begin position="309"/>
        <end position="325"/>
    </location>
</feature>
<evidence type="ECO:0000256" key="5">
    <source>
        <dbReference type="ARBA" id="ARBA00022692"/>
    </source>
</evidence>
<feature type="transmembrane region" description="Helical" evidence="8">
    <location>
        <begin position="193"/>
        <end position="214"/>
    </location>
</feature>
<dbReference type="InterPro" id="IPR004761">
    <property type="entry name" value="Spore_GerAB"/>
</dbReference>
<comment type="subcellular location">
    <subcellularLocation>
        <location evidence="1">Membrane</location>
        <topology evidence="1">Multi-pass membrane protein</topology>
    </subcellularLocation>
</comment>
<organism evidence="9 10">
    <name type="scientific">Paenibacillus donghaensis</name>
    <dbReference type="NCBI Taxonomy" id="414771"/>
    <lineage>
        <taxon>Bacteria</taxon>
        <taxon>Bacillati</taxon>
        <taxon>Bacillota</taxon>
        <taxon>Bacilli</taxon>
        <taxon>Bacillales</taxon>
        <taxon>Paenibacillaceae</taxon>
        <taxon>Paenibacillus</taxon>
    </lineage>
</organism>
<keyword evidence="10" id="KW-1185">Reference proteome</keyword>
<sequence length="379" mass="42017">MDLPEKAGDSMGKETIPSGHSVSIIILFVTGTSLFMGVAGSSGNSSWISILFAMVLAFPLMLLYARLHTLFPGRDLFDMLITVFGGILGRLFSCLYIWYAMHLGALILRNFGEFSKTVALTATPMLAPMLCIGLLCIWVVKAGLEVLGRSAKFLVLLTIAATVIVQLLCIPKFQFHHLLPLIDNGWPLVFTDTMGTFTFPFAEIVVFLGAFTVLPEKANARKIMLGGLFYSGGIILLVSLRNLLMLGPDTLSTLYFPTYVAISRINVGDFLTRIEGSVSFIFVTAIFVKVSLCLYMASNGVAKIFKLKSYRSVVLQIGLIMIYFADFVYKDIMEMQYFAYHIYKIYALPFQVGIPLVLWVCAEIAAKRNKRKKEAAAQH</sequence>
<evidence type="ECO:0000313" key="10">
    <source>
        <dbReference type="Proteomes" id="UP000249890"/>
    </source>
</evidence>
<comment type="similarity">
    <text evidence="2">Belongs to the amino acid-polyamine-organocation (APC) superfamily. Spore germination protein (SGP) (TC 2.A.3.9) family.</text>
</comment>
<dbReference type="NCBIfam" id="TIGR00912">
    <property type="entry name" value="2A0309"/>
    <property type="match status" value="1"/>
</dbReference>
<evidence type="ECO:0000256" key="8">
    <source>
        <dbReference type="SAM" id="Phobius"/>
    </source>
</evidence>
<gene>
    <name evidence="9" type="ORF">B9T62_35115</name>
</gene>
<dbReference type="EMBL" id="CP021780">
    <property type="protein sequence ID" value="ASA25506.1"/>
    <property type="molecule type" value="Genomic_DNA"/>
</dbReference>
<evidence type="ECO:0000256" key="6">
    <source>
        <dbReference type="ARBA" id="ARBA00022989"/>
    </source>
</evidence>
<evidence type="ECO:0000256" key="7">
    <source>
        <dbReference type="ARBA" id="ARBA00023136"/>
    </source>
</evidence>
<keyword evidence="3" id="KW-0813">Transport</keyword>
<dbReference type="PANTHER" id="PTHR34975">
    <property type="entry name" value="SPORE GERMINATION PROTEIN A2"/>
    <property type="match status" value="1"/>
</dbReference>
<feature type="transmembrane region" description="Helical" evidence="8">
    <location>
        <begin position="223"/>
        <end position="244"/>
    </location>
</feature>
<feature type="transmembrane region" description="Helical" evidence="8">
    <location>
        <begin position="345"/>
        <end position="366"/>
    </location>
</feature>
<feature type="transmembrane region" description="Helical" evidence="8">
    <location>
        <begin position="153"/>
        <end position="173"/>
    </location>
</feature>
<protein>
    <submittedName>
        <fullName evidence="9">Uncharacterized protein</fullName>
    </submittedName>
</protein>
<evidence type="ECO:0000256" key="3">
    <source>
        <dbReference type="ARBA" id="ARBA00022448"/>
    </source>
</evidence>
<dbReference type="Gene3D" id="1.20.1740.10">
    <property type="entry name" value="Amino acid/polyamine transporter I"/>
    <property type="match status" value="1"/>
</dbReference>
<accession>A0A2Z2KFB9</accession>
<dbReference type="GO" id="GO:0016020">
    <property type="term" value="C:membrane"/>
    <property type="evidence" value="ECO:0007669"/>
    <property type="project" value="UniProtKB-SubCell"/>
</dbReference>